<evidence type="ECO:0000259" key="3">
    <source>
        <dbReference type="PROSITE" id="PS51186"/>
    </source>
</evidence>
<dbReference type="Gene3D" id="3.40.630.30">
    <property type="match status" value="1"/>
</dbReference>
<dbReference type="Proteomes" id="UP001221597">
    <property type="component" value="Chromosome"/>
</dbReference>
<feature type="domain" description="N-acetyltransferase" evidence="3">
    <location>
        <begin position="2"/>
        <end position="152"/>
    </location>
</feature>
<evidence type="ECO:0000313" key="5">
    <source>
        <dbReference type="Proteomes" id="UP001221597"/>
    </source>
</evidence>
<gene>
    <name evidence="4" type="ORF">P9989_20980</name>
</gene>
<evidence type="ECO:0000313" key="4">
    <source>
        <dbReference type="EMBL" id="WFT74782.1"/>
    </source>
</evidence>
<dbReference type="PROSITE" id="PS51186">
    <property type="entry name" value="GNAT"/>
    <property type="match status" value="1"/>
</dbReference>
<protein>
    <submittedName>
        <fullName evidence="4">GNAT family N-acetyltransferase</fullName>
        <ecNumber evidence="4">2.3.1.-</ecNumber>
    </submittedName>
</protein>
<dbReference type="RefSeq" id="WP_283076777.1">
    <property type="nucleotide sequence ID" value="NZ_CP121671.1"/>
</dbReference>
<evidence type="ECO:0000256" key="1">
    <source>
        <dbReference type="ARBA" id="ARBA00022679"/>
    </source>
</evidence>
<dbReference type="EC" id="2.3.1.-" evidence="4"/>
<dbReference type="PANTHER" id="PTHR43800:SF1">
    <property type="entry name" value="PEPTIDYL-LYSINE N-ACETYLTRANSFERASE YJAB"/>
    <property type="match status" value="1"/>
</dbReference>
<accession>A0ABY8IY78</accession>
<dbReference type="CDD" id="cd04301">
    <property type="entry name" value="NAT_SF"/>
    <property type="match status" value="1"/>
</dbReference>
<dbReference type="InterPro" id="IPR016181">
    <property type="entry name" value="Acyl_CoA_acyltransferase"/>
</dbReference>
<reference evidence="4 5" key="1">
    <citation type="submission" date="2023-04" db="EMBL/GenBank/DDBJ databases">
        <title>Genome sequence of Halobacillus naozhouensis KACC 21980.</title>
        <authorList>
            <person name="Kim S."/>
            <person name="Heo J."/>
            <person name="Kwon S.-W."/>
        </authorList>
    </citation>
    <scope>NUCLEOTIDE SEQUENCE [LARGE SCALE GENOMIC DNA]</scope>
    <source>
        <strain evidence="4 5">KCTC 13234</strain>
    </source>
</reference>
<name>A0ABY8IY78_9BACI</name>
<proteinExistence type="predicted"/>
<dbReference type="PANTHER" id="PTHR43800">
    <property type="entry name" value="PEPTIDYL-LYSINE N-ACETYLTRANSFERASE YJAB"/>
    <property type="match status" value="1"/>
</dbReference>
<keyword evidence="5" id="KW-1185">Reference proteome</keyword>
<dbReference type="SUPFAM" id="SSF55729">
    <property type="entry name" value="Acyl-CoA N-acyltransferases (Nat)"/>
    <property type="match status" value="1"/>
</dbReference>
<sequence length="164" mass="18823">MKEILEARPEDASEILRIQKKAYRSEAELYNDYDIQPLKQTLSSVEQDFESHFILKYLLDGKIVGSVRAIEENGTCLIGKLMVDPEFQGRGIGKELMHEIEGLYSNVRFELFTGNKSTKNITFYETLGYTGYKTEQLPREDTVFLFMEKNPKSKMVNSPTSGHP</sequence>
<dbReference type="GO" id="GO:0016746">
    <property type="term" value="F:acyltransferase activity"/>
    <property type="evidence" value="ECO:0007669"/>
    <property type="project" value="UniProtKB-KW"/>
</dbReference>
<dbReference type="InterPro" id="IPR000182">
    <property type="entry name" value="GNAT_dom"/>
</dbReference>
<keyword evidence="2 4" id="KW-0012">Acyltransferase</keyword>
<keyword evidence="1 4" id="KW-0808">Transferase</keyword>
<dbReference type="Pfam" id="PF00583">
    <property type="entry name" value="Acetyltransf_1"/>
    <property type="match status" value="1"/>
</dbReference>
<organism evidence="4 5">
    <name type="scientific">Halobacillus naozhouensis</name>
    <dbReference type="NCBI Taxonomy" id="554880"/>
    <lineage>
        <taxon>Bacteria</taxon>
        <taxon>Bacillati</taxon>
        <taxon>Bacillota</taxon>
        <taxon>Bacilli</taxon>
        <taxon>Bacillales</taxon>
        <taxon>Bacillaceae</taxon>
        <taxon>Halobacillus</taxon>
    </lineage>
</organism>
<evidence type="ECO:0000256" key="2">
    <source>
        <dbReference type="ARBA" id="ARBA00023315"/>
    </source>
</evidence>
<dbReference type="EMBL" id="CP121671">
    <property type="protein sequence ID" value="WFT74782.1"/>
    <property type="molecule type" value="Genomic_DNA"/>
</dbReference>